<feature type="compositionally biased region" description="Gly residues" evidence="1">
    <location>
        <begin position="81"/>
        <end position="103"/>
    </location>
</feature>
<dbReference type="EMBL" id="BAABGQ010000003">
    <property type="protein sequence ID" value="GAA4493420.1"/>
    <property type="molecule type" value="Genomic_DNA"/>
</dbReference>
<evidence type="ECO:0000256" key="1">
    <source>
        <dbReference type="SAM" id="MobiDB-lite"/>
    </source>
</evidence>
<sequence length="103" mass="10265">MSTTRPEKDQATQPVQSDDYQPLGRQEAPTNPDALYGGNADDNSGSGGNARPSATAQDKKAAALETDADGNAQTDEENDGGISGPGVSSGTGVSGGSIGQVNL</sequence>
<name>A0ABP8PWJ2_9BACT</name>
<accession>A0ABP8PWJ2</accession>
<feature type="compositionally biased region" description="Basic and acidic residues" evidence="1">
    <location>
        <begin position="1"/>
        <end position="10"/>
    </location>
</feature>
<dbReference type="Proteomes" id="UP001501243">
    <property type="component" value="Unassembled WGS sequence"/>
</dbReference>
<evidence type="ECO:0000313" key="2">
    <source>
        <dbReference type="EMBL" id="GAA4493420.1"/>
    </source>
</evidence>
<protein>
    <submittedName>
        <fullName evidence="2">Uncharacterized protein</fullName>
    </submittedName>
</protein>
<comment type="caution">
    <text evidence="2">The sequence shown here is derived from an EMBL/GenBank/DDBJ whole genome shotgun (WGS) entry which is preliminary data.</text>
</comment>
<organism evidence="2 3">
    <name type="scientific">Hymenobacter ginsengisoli</name>
    <dbReference type="NCBI Taxonomy" id="1051626"/>
    <lineage>
        <taxon>Bacteria</taxon>
        <taxon>Pseudomonadati</taxon>
        <taxon>Bacteroidota</taxon>
        <taxon>Cytophagia</taxon>
        <taxon>Cytophagales</taxon>
        <taxon>Hymenobacteraceae</taxon>
        <taxon>Hymenobacter</taxon>
    </lineage>
</organism>
<keyword evidence="3" id="KW-1185">Reference proteome</keyword>
<dbReference type="RefSeq" id="WP_208130174.1">
    <property type="nucleotide sequence ID" value="NZ_BAABGQ010000003.1"/>
</dbReference>
<feature type="region of interest" description="Disordered" evidence="1">
    <location>
        <begin position="1"/>
        <end position="103"/>
    </location>
</feature>
<gene>
    <name evidence="2" type="ORF">GCM10023172_01920</name>
</gene>
<proteinExistence type="predicted"/>
<reference evidence="3" key="1">
    <citation type="journal article" date="2019" name="Int. J. Syst. Evol. Microbiol.">
        <title>The Global Catalogue of Microorganisms (GCM) 10K type strain sequencing project: providing services to taxonomists for standard genome sequencing and annotation.</title>
        <authorList>
            <consortium name="The Broad Institute Genomics Platform"/>
            <consortium name="The Broad Institute Genome Sequencing Center for Infectious Disease"/>
            <person name="Wu L."/>
            <person name="Ma J."/>
        </authorList>
    </citation>
    <scope>NUCLEOTIDE SEQUENCE [LARGE SCALE GENOMIC DNA]</scope>
    <source>
        <strain evidence="3">JCM 17841</strain>
    </source>
</reference>
<evidence type="ECO:0000313" key="3">
    <source>
        <dbReference type="Proteomes" id="UP001501243"/>
    </source>
</evidence>